<reference evidence="2" key="1">
    <citation type="submission" date="2020-11" db="EMBL/GenBank/DDBJ databases">
        <authorList>
            <person name="Tran Van P."/>
        </authorList>
    </citation>
    <scope>NUCLEOTIDE SEQUENCE</scope>
</reference>
<evidence type="ECO:0000313" key="2">
    <source>
        <dbReference type="EMBL" id="CAD7648028.1"/>
    </source>
</evidence>
<protein>
    <submittedName>
        <fullName evidence="2">Uncharacterized protein</fullName>
    </submittedName>
</protein>
<feature type="region of interest" description="Disordered" evidence="1">
    <location>
        <begin position="1"/>
        <end position="36"/>
    </location>
</feature>
<dbReference type="EMBL" id="CAJPIZ010041876">
    <property type="protein sequence ID" value="CAG2121779.1"/>
    <property type="molecule type" value="Genomic_DNA"/>
</dbReference>
<dbReference type="Proteomes" id="UP000759131">
    <property type="component" value="Unassembled WGS sequence"/>
</dbReference>
<gene>
    <name evidence="2" type="ORF">OSB1V03_LOCUS21725</name>
</gene>
<accession>A0A7R9QKW5</accession>
<dbReference type="EMBL" id="OC896451">
    <property type="protein sequence ID" value="CAD7648028.1"/>
    <property type="molecule type" value="Genomic_DNA"/>
</dbReference>
<name>A0A7R9QKW5_9ACAR</name>
<dbReference type="AlphaFoldDB" id="A0A7R9QKW5"/>
<sequence>MNAMTAEEITKETTKGIARRDPIVTRDQSRGQPIEDTTRCRRPLVLTLYPNCWRRRHSLKRRVFRHKTDPSVACLQSLIDREENQKAFIEETSLSLRMKKNVGNSEQIDDSLRR</sequence>
<evidence type="ECO:0000256" key="1">
    <source>
        <dbReference type="SAM" id="MobiDB-lite"/>
    </source>
</evidence>
<keyword evidence="3" id="KW-1185">Reference proteome</keyword>
<evidence type="ECO:0000313" key="3">
    <source>
        <dbReference type="Proteomes" id="UP000759131"/>
    </source>
</evidence>
<feature type="compositionally biased region" description="Basic and acidic residues" evidence="1">
    <location>
        <begin position="8"/>
        <end position="29"/>
    </location>
</feature>
<organism evidence="2">
    <name type="scientific">Medioppia subpectinata</name>
    <dbReference type="NCBI Taxonomy" id="1979941"/>
    <lineage>
        <taxon>Eukaryota</taxon>
        <taxon>Metazoa</taxon>
        <taxon>Ecdysozoa</taxon>
        <taxon>Arthropoda</taxon>
        <taxon>Chelicerata</taxon>
        <taxon>Arachnida</taxon>
        <taxon>Acari</taxon>
        <taxon>Acariformes</taxon>
        <taxon>Sarcoptiformes</taxon>
        <taxon>Oribatida</taxon>
        <taxon>Brachypylina</taxon>
        <taxon>Oppioidea</taxon>
        <taxon>Oppiidae</taxon>
        <taxon>Medioppia</taxon>
    </lineage>
</organism>
<proteinExistence type="predicted"/>